<protein>
    <submittedName>
        <fullName evidence="2">Uncharacterized protein</fullName>
    </submittedName>
</protein>
<keyword evidence="3" id="KW-1185">Reference proteome</keyword>
<reference evidence="2" key="2">
    <citation type="submission" date="2020-09" db="EMBL/GenBank/DDBJ databases">
        <authorList>
            <person name="Sun Q."/>
            <person name="Zhou Y."/>
        </authorList>
    </citation>
    <scope>NUCLEOTIDE SEQUENCE</scope>
    <source>
        <strain evidence="2">CGMCC 1.15448</strain>
    </source>
</reference>
<evidence type="ECO:0000313" key="3">
    <source>
        <dbReference type="Proteomes" id="UP000607559"/>
    </source>
</evidence>
<feature type="transmembrane region" description="Helical" evidence="1">
    <location>
        <begin position="94"/>
        <end position="114"/>
    </location>
</feature>
<dbReference type="EMBL" id="BMJC01000002">
    <property type="protein sequence ID" value="GGA95137.1"/>
    <property type="molecule type" value="Genomic_DNA"/>
</dbReference>
<reference evidence="2" key="1">
    <citation type="journal article" date="2014" name="Int. J. Syst. Evol. Microbiol.">
        <title>Complete genome sequence of Corynebacterium casei LMG S-19264T (=DSM 44701T), isolated from a smear-ripened cheese.</title>
        <authorList>
            <consortium name="US DOE Joint Genome Institute (JGI-PGF)"/>
            <person name="Walter F."/>
            <person name="Albersmeier A."/>
            <person name="Kalinowski J."/>
            <person name="Ruckert C."/>
        </authorList>
    </citation>
    <scope>NUCLEOTIDE SEQUENCE</scope>
    <source>
        <strain evidence="2">CGMCC 1.15448</strain>
    </source>
</reference>
<gene>
    <name evidence="2" type="ORF">GCM10011511_18100</name>
</gene>
<dbReference type="AlphaFoldDB" id="A0A8J2UBU1"/>
<comment type="caution">
    <text evidence="2">The sequence shown here is derived from an EMBL/GenBank/DDBJ whole genome shotgun (WGS) entry which is preliminary data.</text>
</comment>
<organism evidence="2 3">
    <name type="scientific">Puia dinghuensis</name>
    <dbReference type="NCBI Taxonomy" id="1792502"/>
    <lineage>
        <taxon>Bacteria</taxon>
        <taxon>Pseudomonadati</taxon>
        <taxon>Bacteroidota</taxon>
        <taxon>Chitinophagia</taxon>
        <taxon>Chitinophagales</taxon>
        <taxon>Chitinophagaceae</taxon>
        <taxon>Puia</taxon>
    </lineage>
</organism>
<accession>A0A8J2UBU1</accession>
<keyword evidence="1" id="KW-0812">Transmembrane</keyword>
<keyword evidence="1" id="KW-1133">Transmembrane helix</keyword>
<sequence>MNKDLLNILSNSNKDIDNQLLMDYLSGKLSDEARHEVERSMADNEFLNDAVEGLQQIGDKKNMQAYVDELNAAMQKTLAKKKSRRLKRRLKEEPWPLVAIAIVISLCILGYIVIRSLLHH</sequence>
<evidence type="ECO:0000313" key="2">
    <source>
        <dbReference type="EMBL" id="GGA95137.1"/>
    </source>
</evidence>
<keyword evidence="1" id="KW-0472">Membrane</keyword>
<name>A0A8J2UBU1_9BACT</name>
<proteinExistence type="predicted"/>
<dbReference type="Proteomes" id="UP000607559">
    <property type="component" value="Unassembled WGS sequence"/>
</dbReference>
<dbReference type="RefSeq" id="WP_188930795.1">
    <property type="nucleotide sequence ID" value="NZ_BMJC01000002.1"/>
</dbReference>
<evidence type="ECO:0000256" key="1">
    <source>
        <dbReference type="SAM" id="Phobius"/>
    </source>
</evidence>